<feature type="binding site" evidence="9">
    <location>
        <position position="260"/>
    </location>
    <ligand>
        <name>pyridoxal 5'-phosphate</name>
        <dbReference type="ChEBI" id="CHEBI:597326"/>
    </ligand>
</feature>
<dbReference type="CDD" id="cd00610">
    <property type="entry name" value="OAT_like"/>
    <property type="match status" value="1"/>
</dbReference>
<feature type="site" description="Participates in the substrate recognition with KAPA and in a stacking interaction with the adenine ring of SAM" evidence="9">
    <location>
        <position position="39"/>
    </location>
</feature>
<keyword evidence="5 9" id="KW-0949">S-adenosyl-L-methionine</keyword>
<dbReference type="InterPro" id="IPR015424">
    <property type="entry name" value="PyrdxlP-dep_Trfase"/>
</dbReference>
<dbReference type="SUPFAM" id="SSF53383">
    <property type="entry name" value="PLP-dependent transferases"/>
    <property type="match status" value="1"/>
</dbReference>
<keyword evidence="7 9" id="KW-0663">Pyridoxal phosphate</keyword>
<dbReference type="EC" id="2.6.1.62" evidence="9"/>
<dbReference type="GO" id="GO:0005737">
    <property type="term" value="C:cytoplasm"/>
    <property type="evidence" value="ECO:0007669"/>
    <property type="project" value="UniProtKB-SubCell"/>
</dbReference>
<dbReference type="InterPro" id="IPR015421">
    <property type="entry name" value="PyrdxlP-dep_Trfase_major"/>
</dbReference>
<dbReference type="InterPro" id="IPR005814">
    <property type="entry name" value="Aminotrans_3"/>
</dbReference>
<evidence type="ECO:0000256" key="9">
    <source>
        <dbReference type="HAMAP-Rule" id="MF_00834"/>
    </source>
</evidence>
<comment type="caution">
    <text evidence="9">Lacks conserved residue(s) required for the propagation of feature annotation.</text>
</comment>
<evidence type="ECO:0000256" key="7">
    <source>
        <dbReference type="ARBA" id="ARBA00022898"/>
    </source>
</evidence>
<comment type="function">
    <text evidence="9">Catalyzes the transfer of the alpha-amino group from S-adenosyl-L-methionine (SAM) to 7-keto-8-aminopelargonic acid (KAPA) to form 7,8-diaminopelargonic acid (DAPA). It is the only aminotransferase known to utilize SAM as an amino donor.</text>
</comment>
<feature type="binding site" evidence="9">
    <location>
        <begin position="134"/>
        <end position="135"/>
    </location>
    <ligand>
        <name>pyridoxal 5'-phosphate</name>
        <dbReference type="ChEBI" id="CHEBI:597326"/>
    </ligand>
</feature>
<evidence type="ECO:0000313" key="11">
    <source>
        <dbReference type="Proteomes" id="UP000199440"/>
    </source>
</evidence>
<comment type="similarity">
    <text evidence="9">Belongs to the class-III pyridoxal-phosphate-dependent aminotransferase family. BioA subfamily.</text>
</comment>
<feature type="modified residue" description="N6-(pyridoxal phosphate)lysine" evidence="9">
    <location>
        <position position="289"/>
    </location>
</feature>
<feature type="binding site" evidence="9">
    <location>
        <position position="74"/>
    </location>
    <ligand>
        <name>substrate</name>
    </ligand>
</feature>
<evidence type="ECO:0000256" key="8">
    <source>
        <dbReference type="ARBA" id="ARBA00048449"/>
    </source>
</evidence>
<feature type="binding site" evidence="9">
    <location>
        <position position="289"/>
    </location>
    <ligand>
        <name>substrate</name>
    </ligand>
</feature>
<accession>A0A1G9M0I5</accession>
<keyword evidence="4 9" id="KW-0808">Transferase</keyword>
<evidence type="ECO:0000256" key="5">
    <source>
        <dbReference type="ARBA" id="ARBA00022691"/>
    </source>
</evidence>
<evidence type="ECO:0000256" key="4">
    <source>
        <dbReference type="ARBA" id="ARBA00022679"/>
    </source>
</evidence>
<dbReference type="GO" id="GO:0009102">
    <property type="term" value="P:biotin biosynthetic process"/>
    <property type="evidence" value="ECO:0007669"/>
    <property type="project" value="UniProtKB-UniRule"/>
</dbReference>
<dbReference type="InterPro" id="IPR005815">
    <property type="entry name" value="BioA"/>
</dbReference>
<evidence type="ECO:0000256" key="1">
    <source>
        <dbReference type="ARBA" id="ARBA00001933"/>
    </source>
</evidence>
<comment type="cofactor">
    <cofactor evidence="1 9">
        <name>pyridoxal 5'-phosphate</name>
        <dbReference type="ChEBI" id="CHEBI:597326"/>
    </cofactor>
</comment>
<dbReference type="NCBIfam" id="TIGR00508">
    <property type="entry name" value="bioA"/>
    <property type="match status" value="1"/>
</dbReference>
<reference evidence="10 11" key="1">
    <citation type="submission" date="2016-10" db="EMBL/GenBank/DDBJ databases">
        <authorList>
            <person name="de Groot N.N."/>
        </authorList>
    </citation>
    <scope>NUCLEOTIDE SEQUENCE [LARGE SCALE GENOMIC DNA]</scope>
    <source>
        <strain evidence="10 11">DSM 19886</strain>
    </source>
</reference>
<sequence>MNCLGINSHLCKIEKASLTNSIVLKNLAERDKKYLWHPLTQHKLHPEMLPIVKAKGSLLYDDKGVEYIDGIASWYTSAYGHCNDFILKKVYEQMQQLDQVVFSGFTHEPAVKLSEELMSILPGNQEKLFFSDNGSTAVEVGIKMALQYHHNQGNNQQVLLAFEDSFHGDTFGAMSVSSLSVYNGPFEDFFIEVERIPVPTKKNIESILIALEKILKQNTVAAFIYEPLVQGAAAMKMHDADGLNRILALLQQHNVLTIADEVMTGFGKTGSYFASDHMAAKPDIMCFSKALTAGLMPMAITSCTRTVYDAFYSDELTKGLFHGHTYTANPLACTAALAGIELLRSDEIQNDIKRVVAAHQKFDTEIKNHPKVARTRQCGIIYALDLNVKMERYGNLRDRLFKHFMDNGVYLRPLGNTIYISAPYIISDGQLQKVYSTIKSAFDLV</sequence>
<keyword evidence="6 9" id="KW-0093">Biotin biosynthesis</keyword>
<proteinExistence type="inferred from homology"/>
<keyword evidence="3 9" id="KW-0032">Aminotransferase</keyword>
<keyword evidence="9" id="KW-0963">Cytoplasm</keyword>
<dbReference type="InterPro" id="IPR015422">
    <property type="entry name" value="PyrdxlP-dep_Trfase_small"/>
</dbReference>
<comment type="pathway">
    <text evidence="2 9">Cofactor biosynthesis; biotin biosynthesis; 7,8-diaminononanoate from 8-amino-7-oxononanoate (SAM route): step 1/1.</text>
</comment>
<dbReference type="PANTHER" id="PTHR42684:SF3">
    <property type="entry name" value="ADENOSYLMETHIONINE-8-AMINO-7-OXONONANOATE AMINOTRANSFERASE"/>
    <property type="match status" value="1"/>
</dbReference>
<dbReference type="OrthoDB" id="9801052at2"/>
<comment type="catalytic activity">
    <reaction evidence="8 9">
        <text>(8S)-8-amino-7-oxononanoate + S-adenosyl-L-methionine = S-adenosyl-4-methylsulfanyl-2-oxobutanoate + (7R,8S)-7,8-diammoniononanoate</text>
        <dbReference type="Rhea" id="RHEA:16861"/>
        <dbReference type="ChEBI" id="CHEBI:16490"/>
        <dbReference type="ChEBI" id="CHEBI:59789"/>
        <dbReference type="ChEBI" id="CHEBI:149468"/>
        <dbReference type="ChEBI" id="CHEBI:149469"/>
        <dbReference type="EC" id="2.6.1.62"/>
    </reaction>
</comment>
<evidence type="ECO:0000256" key="3">
    <source>
        <dbReference type="ARBA" id="ARBA00022576"/>
    </source>
</evidence>
<evidence type="ECO:0000256" key="2">
    <source>
        <dbReference type="ARBA" id="ARBA00005063"/>
    </source>
</evidence>
<evidence type="ECO:0000256" key="6">
    <source>
        <dbReference type="ARBA" id="ARBA00022756"/>
    </source>
</evidence>
<dbReference type="GO" id="GO:0004015">
    <property type="term" value="F:adenosylmethionine-8-amino-7-oxononanoate transaminase activity"/>
    <property type="evidence" value="ECO:0007669"/>
    <property type="project" value="UniProtKB-UniRule"/>
</dbReference>
<comment type="subunit">
    <text evidence="9">Homodimer.</text>
</comment>
<feature type="binding site" evidence="9">
    <location>
        <position position="323"/>
    </location>
    <ligand>
        <name>substrate</name>
    </ligand>
</feature>
<dbReference type="GO" id="GO:0004141">
    <property type="term" value="F:dethiobiotin synthase activity"/>
    <property type="evidence" value="ECO:0007669"/>
    <property type="project" value="TreeGrafter"/>
</dbReference>
<name>A0A1G9M0I5_9FLAO</name>
<keyword evidence="11" id="KW-1185">Reference proteome</keyword>
<dbReference type="Pfam" id="PF00202">
    <property type="entry name" value="Aminotran_3"/>
    <property type="match status" value="1"/>
</dbReference>
<dbReference type="Proteomes" id="UP000199440">
    <property type="component" value="Unassembled WGS sequence"/>
</dbReference>
<feature type="binding site" evidence="9">
    <location>
        <begin position="324"/>
        <end position="325"/>
    </location>
    <ligand>
        <name>pyridoxal 5'-phosphate</name>
        <dbReference type="ChEBI" id="CHEBI:597326"/>
    </ligand>
</feature>
<comment type="subcellular location">
    <subcellularLocation>
        <location evidence="9">Cytoplasm</location>
    </subcellularLocation>
</comment>
<dbReference type="STRING" id="192904.SAMN04488514_102307"/>
<dbReference type="GO" id="GO:0051537">
    <property type="term" value="F:2 iron, 2 sulfur cluster binding"/>
    <property type="evidence" value="ECO:0007669"/>
    <property type="project" value="UniProtKB-KW"/>
</dbReference>
<dbReference type="GO" id="GO:0030170">
    <property type="term" value="F:pyridoxal phosphate binding"/>
    <property type="evidence" value="ECO:0007669"/>
    <property type="project" value="UniProtKB-UniRule"/>
</dbReference>
<dbReference type="PANTHER" id="PTHR42684">
    <property type="entry name" value="ADENOSYLMETHIONINE-8-AMINO-7-OXONONANOATE AMINOTRANSFERASE"/>
    <property type="match status" value="1"/>
</dbReference>
<dbReference type="HAMAP" id="MF_00834">
    <property type="entry name" value="BioA"/>
    <property type="match status" value="1"/>
</dbReference>
<dbReference type="AlphaFoldDB" id="A0A1G9M0I5"/>
<dbReference type="EMBL" id="FNGV01000002">
    <property type="protein sequence ID" value="SDL67782.1"/>
    <property type="molecule type" value="Genomic_DNA"/>
</dbReference>
<protein>
    <recommendedName>
        <fullName evidence="9">Adenosylmethionine-8-amino-7-oxononanoate aminotransferase</fullName>
        <ecNumber evidence="9">2.6.1.62</ecNumber>
    </recommendedName>
    <alternativeName>
        <fullName evidence="9">7,8-diamino-pelargonic acid aminotransferase</fullName>
        <shortName evidence="9">DAPA AT</shortName>
        <shortName evidence="9">DAPA aminotransferase</shortName>
    </alternativeName>
    <alternativeName>
        <fullName evidence="9">7,8-diaminononanoate synthase</fullName>
        <shortName evidence="9">DANS</shortName>
    </alternativeName>
    <alternativeName>
        <fullName evidence="9">Diaminopelargonic acid synthase</fullName>
    </alternativeName>
</protein>
<dbReference type="Gene3D" id="3.40.640.10">
    <property type="entry name" value="Type I PLP-dependent aspartate aminotransferase-like (Major domain)"/>
    <property type="match status" value="1"/>
</dbReference>
<evidence type="ECO:0000313" key="10">
    <source>
        <dbReference type="EMBL" id="SDL67782.1"/>
    </source>
</evidence>
<feature type="binding site" evidence="9">
    <location>
        <position position="412"/>
    </location>
    <ligand>
        <name>substrate</name>
    </ligand>
</feature>
<dbReference type="UniPathway" id="UPA00078">
    <property type="reaction ID" value="UER00160"/>
</dbReference>
<gene>
    <name evidence="9" type="primary">bioA</name>
    <name evidence="10" type="ORF">SAMN04488514_102307</name>
</gene>
<organism evidence="10 11">
    <name type="scientific">Kriegella aquimaris</name>
    <dbReference type="NCBI Taxonomy" id="192904"/>
    <lineage>
        <taxon>Bacteria</taxon>
        <taxon>Pseudomonadati</taxon>
        <taxon>Bacteroidota</taxon>
        <taxon>Flavobacteriia</taxon>
        <taxon>Flavobacteriales</taxon>
        <taxon>Flavobacteriaceae</taxon>
        <taxon>Kriegella</taxon>
    </lineage>
</organism>
<dbReference type="Gene3D" id="3.90.1150.10">
    <property type="entry name" value="Aspartate Aminotransferase, domain 1"/>
    <property type="match status" value="1"/>
</dbReference>